<dbReference type="Gene3D" id="3.90.830.10">
    <property type="entry name" value="Syntaxin Binding Protein 1, Chain A, domain 2"/>
    <property type="match status" value="1"/>
</dbReference>
<dbReference type="FunFam" id="3.40.50.1910:FF:000005">
    <property type="entry name" value="vacuolar protein sorting-associated protein 33A isoform X1"/>
    <property type="match status" value="1"/>
</dbReference>
<dbReference type="InterPro" id="IPR036045">
    <property type="entry name" value="Sec1-like_sf"/>
</dbReference>
<sequence>MFKKPASQAPGGKPAAQQQQQAKQQQQPQPLKPIVLSQIPNISSKVLNLTSIRDQSKLELGAAISTLKGSKALVMDPKLIGLLNLLADPTFLSNCGADRRYELKPEINTDSKNIVYIVRPEVKYMHWITEHVKQHAEKGLKKEYSIVFVPRATILCQRVLEEQGVMGNFVISDFPLDIVPFDEDVLSLELASSYREYLLDGDRTSLFHVAKSLMKLQAMFGTIPIVKGKGHCSRLVMDMIVRMRKEMGEECTVPPEIDSLILLDRDIDTITPMCTQLTYEGLIDEVFTINNNAVFLNEDIVVPPQGQQGGVGAPSQPPPPPQSASPPQPVKKVPFPLHSNDKVYSEIRDTNFSVLCGLLNKKAKDIDEYYKMFKQTQSISAIRDYMKKLASYQMEHNSLRIHTCITEQILNVTKSPLFMKGIETEQNLLAGVNLEVAERFIEDCINKKEPIHKVLRLLILYSSTHNGIKPKQLEFFKREVIQTYGCSHILTLHNLEKLGLIRKADLKPTFPSIRKDLHLIIEDLNEQSPNDIAYTYSGYAPLSVRLVQSAIKPNGWRQIDDILKQLPGPTFEEIQPLPQGATTNVKSDRKPITLVYFIGGVTFSEISALRFLSRQDQANRDFIILTTKLINGNTMIDNLIEVFN</sequence>
<feature type="region of interest" description="Disordered" evidence="2">
    <location>
        <begin position="1"/>
        <end position="30"/>
    </location>
</feature>
<feature type="compositionally biased region" description="Pro residues" evidence="2">
    <location>
        <begin position="315"/>
        <end position="329"/>
    </location>
</feature>
<dbReference type="GO" id="GO:0033263">
    <property type="term" value="C:CORVET complex"/>
    <property type="evidence" value="ECO:0000318"/>
    <property type="project" value="GO_Central"/>
</dbReference>
<dbReference type="PaxDb" id="44689-DDB0234138"/>
<dbReference type="PANTHER" id="PTHR11679">
    <property type="entry name" value="VESICLE PROTEIN SORTING-ASSOCIATED"/>
    <property type="match status" value="1"/>
</dbReference>
<organism evidence="3 4">
    <name type="scientific">Dictyostelium discoideum</name>
    <name type="common">Social amoeba</name>
    <dbReference type="NCBI Taxonomy" id="44689"/>
    <lineage>
        <taxon>Eukaryota</taxon>
        <taxon>Amoebozoa</taxon>
        <taxon>Evosea</taxon>
        <taxon>Eumycetozoa</taxon>
        <taxon>Dictyostelia</taxon>
        <taxon>Dictyosteliales</taxon>
        <taxon>Dictyosteliaceae</taxon>
        <taxon>Dictyostelium</taxon>
    </lineage>
</organism>
<gene>
    <name evidence="3" type="primary">vps33</name>
    <name evidence="3" type="ORF">DDB_G0291097</name>
</gene>
<comment type="caution">
    <text evidence="3">The sequence shown here is derived from an EMBL/GenBank/DDBJ whole genome shotgun (WGS) entry which is preliminary data.</text>
</comment>
<dbReference type="Gene3D" id="3.40.50.1910">
    <property type="match status" value="2"/>
</dbReference>
<dbReference type="PhylomeDB" id="Q54F53"/>
<proteinExistence type="inferred from homology"/>
<dbReference type="GO" id="GO:0016192">
    <property type="term" value="P:vesicle-mediated transport"/>
    <property type="evidence" value="ECO:0000250"/>
    <property type="project" value="dictyBase"/>
</dbReference>
<dbReference type="EMBL" id="AAFI02000175">
    <property type="protein sequence ID" value="EAL61896.1"/>
    <property type="molecule type" value="Genomic_DNA"/>
</dbReference>
<dbReference type="STRING" id="44689.Q54F53"/>
<dbReference type="Gene3D" id="3.40.50.2060">
    <property type="match status" value="1"/>
</dbReference>
<dbReference type="InterPro" id="IPR043155">
    <property type="entry name" value="VPS33_dom3b"/>
</dbReference>
<dbReference type="GO" id="GO:0030897">
    <property type="term" value="C:HOPS complex"/>
    <property type="evidence" value="ECO:0000250"/>
    <property type="project" value="dictyBase"/>
</dbReference>
<dbReference type="InterPro" id="IPR043127">
    <property type="entry name" value="Sec-1-like_dom3a"/>
</dbReference>
<dbReference type="OMA" id="WYDEDEH"/>
<evidence type="ECO:0000256" key="2">
    <source>
        <dbReference type="SAM" id="MobiDB-lite"/>
    </source>
</evidence>
<dbReference type="GO" id="GO:0005773">
    <property type="term" value="C:vacuole"/>
    <property type="evidence" value="ECO:0000318"/>
    <property type="project" value="GO_Central"/>
</dbReference>
<evidence type="ECO:0000313" key="3">
    <source>
        <dbReference type="EMBL" id="EAL61896.1"/>
    </source>
</evidence>
<accession>Q54F53</accession>
<name>Q54F53_DICDI</name>
<evidence type="ECO:0000313" key="4">
    <source>
        <dbReference type="Proteomes" id="UP000002195"/>
    </source>
</evidence>
<feature type="region of interest" description="Disordered" evidence="2">
    <location>
        <begin position="306"/>
        <end position="332"/>
    </location>
</feature>
<dbReference type="InterPro" id="IPR043154">
    <property type="entry name" value="Sec-1-like_dom1"/>
</dbReference>
<comment type="similarity">
    <text evidence="1">Belongs to the STXBP/unc-18/SEC1 family.</text>
</comment>
<dbReference type="InParanoid" id="Q54F53"/>
<dbReference type="InterPro" id="IPR001619">
    <property type="entry name" value="Sec1-like"/>
</dbReference>
<dbReference type="VEuPathDB" id="AmoebaDB:DDB_G0291097"/>
<dbReference type="Gene3D" id="1.25.40.850">
    <property type="match status" value="1"/>
</dbReference>
<dbReference type="SUPFAM" id="SSF56815">
    <property type="entry name" value="Sec1/munc18-like (SM) proteins"/>
    <property type="match status" value="1"/>
</dbReference>
<dbReference type="KEGG" id="ddi:DDB_G0291097"/>
<protein>
    <submittedName>
        <fullName evidence="3">Sec1-like family protein</fullName>
    </submittedName>
</protein>
<dbReference type="FunCoup" id="Q54F53">
    <property type="interactions" value="1023"/>
</dbReference>
<dbReference type="InterPro" id="IPR027482">
    <property type="entry name" value="Sec1-like_dom2"/>
</dbReference>
<dbReference type="SMR" id="Q54F53"/>
<dbReference type="Proteomes" id="UP000002195">
    <property type="component" value="Unassembled WGS sequence"/>
</dbReference>
<dbReference type="eggNOG" id="KOG1302">
    <property type="taxonomic scope" value="Eukaryota"/>
</dbReference>
<dbReference type="GO" id="GO:0006886">
    <property type="term" value="P:intracellular protein transport"/>
    <property type="evidence" value="ECO:0000318"/>
    <property type="project" value="GO_Central"/>
</dbReference>
<dbReference type="dictyBase" id="DDB_G0291097">
    <property type="gene designation" value="vps33"/>
</dbReference>
<evidence type="ECO:0000256" key="1">
    <source>
        <dbReference type="ARBA" id="ARBA00009884"/>
    </source>
</evidence>
<dbReference type="RefSeq" id="XP_635401.1">
    <property type="nucleotide sequence ID" value="XM_630309.1"/>
</dbReference>
<dbReference type="AlphaFoldDB" id="Q54F53"/>
<dbReference type="HOGENOM" id="CLU_016678_3_1_1"/>
<dbReference type="Pfam" id="PF00995">
    <property type="entry name" value="Sec1"/>
    <property type="match status" value="1"/>
</dbReference>
<dbReference type="GeneID" id="8627985"/>
<keyword evidence="4" id="KW-1185">Reference proteome</keyword>
<dbReference type="GO" id="GO:0042144">
    <property type="term" value="P:vacuole fusion, non-autophagic"/>
    <property type="evidence" value="ECO:0000250"/>
    <property type="project" value="dictyBase"/>
</dbReference>
<reference evidence="3 4" key="1">
    <citation type="journal article" date="2005" name="Nature">
        <title>The genome of the social amoeba Dictyostelium discoideum.</title>
        <authorList>
            <consortium name="The Dictyostelium discoideum Sequencing Consortium"/>
            <person name="Eichinger L."/>
            <person name="Pachebat J.A."/>
            <person name="Glockner G."/>
            <person name="Rajandream M.A."/>
            <person name="Sucgang R."/>
            <person name="Berriman M."/>
            <person name="Song J."/>
            <person name="Olsen R."/>
            <person name="Szafranski K."/>
            <person name="Xu Q."/>
            <person name="Tunggal B."/>
            <person name="Kummerfeld S."/>
            <person name="Madera M."/>
            <person name="Konfortov B.A."/>
            <person name="Rivero F."/>
            <person name="Bankier A.T."/>
            <person name="Lehmann R."/>
            <person name="Hamlin N."/>
            <person name="Davies R."/>
            <person name="Gaudet P."/>
            <person name="Fey P."/>
            <person name="Pilcher K."/>
            <person name="Chen G."/>
            <person name="Saunders D."/>
            <person name="Sodergren E."/>
            <person name="Davis P."/>
            <person name="Kerhornou A."/>
            <person name="Nie X."/>
            <person name="Hall N."/>
            <person name="Anjard C."/>
            <person name="Hemphill L."/>
            <person name="Bason N."/>
            <person name="Farbrother P."/>
            <person name="Desany B."/>
            <person name="Just E."/>
            <person name="Morio T."/>
            <person name="Rost R."/>
            <person name="Churcher C."/>
            <person name="Cooper J."/>
            <person name="Haydock S."/>
            <person name="van Driessche N."/>
            <person name="Cronin A."/>
            <person name="Goodhead I."/>
            <person name="Muzny D."/>
            <person name="Mourier T."/>
            <person name="Pain A."/>
            <person name="Lu M."/>
            <person name="Harper D."/>
            <person name="Lindsay R."/>
            <person name="Hauser H."/>
            <person name="James K."/>
            <person name="Quiles M."/>
            <person name="Madan Babu M."/>
            <person name="Saito T."/>
            <person name="Buchrieser C."/>
            <person name="Wardroper A."/>
            <person name="Felder M."/>
            <person name="Thangavelu M."/>
            <person name="Johnson D."/>
            <person name="Knights A."/>
            <person name="Loulseged H."/>
            <person name="Mungall K."/>
            <person name="Oliver K."/>
            <person name="Price C."/>
            <person name="Quail M.A."/>
            <person name="Urushihara H."/>
            <person name="Hernandez J."/>
            <person name="Rabbinowitsch E."/>
            <person name="Steffen D."/>
            <person name="Sanders M."/>
            <person name="Ma J."/>
            <person name="Kohara Y."/>
            <person name="Sharp S."/>
            <person name="Simmonds M."/>
            <person name="Spiegler S."/>
            <person name="Tivey A."/>
            <person name="Sugano S."/>
            <person name="White B."/>
            <person name="Walker D."/>
            <person name="Woodward J."/>
            <person name="Winckler T."/>
            <person name="Tanaka Y."/>
            <person name="Shaulsky G."/>
            <person name="Schleicher M."/>
            <person name="Weinstock G."/>
            <person name="Rosenthal A."/>
            <person name="Cox E.C."/>
            <person name="Chisholm R.L."/>
            <person name="Gibbs R."/>
            <person name="Loomis W.F."/>
            <person name="Platzer M."/>
            <person name="Kay R.R."/>
            <person name="Williams J."/>
            <person name="Dear P.H."/>
            <person name="Noegel A.A."/>
            <person name="Barrell B."/>
            <person name="Kuspa A."/>
        </authorList>
    </citation>
    <scope>NUCLEOTIDE SEQUENCE [LARGE SCALE GENOMIC DNA]</scope>
    <source>
        <strain evidence="3 4">AX4</strain>
    </source>
</reference>